<dbReference type="Gene3D" id="1.20.1270.70">
    <property type="entry name" value="Designed single chain three-helix bundle"/>
    <property type="match status" value="1"/>
</dbReference>
<keyword evidence="2" id="KW-0812">Transmembrane</keyword>
<feature type="region of interest" description="Disordered" evidence="1">
    <location>
        <begin position="1"/>
        <end position="135"/>
    </location>
</feature>
<sequence>MATDDPKKGAEDKVEAGGKPARRKPPTLDLSAREVTPVSDEAATAEAVVPASKPDASQPVSSKPDVSTAGDALPDAPKPDTSPDMPPETLKPDAAAATDEVPVIDATGDYGSGKGEAADVPPPVHPVPPPAEPRPTRPLGLFGTLVVALLSGLIGGGFALGVVSTFYGAEENVDAITELEARALDLRQRLELLEARSGEAPAAGLNAPAELATRLDALESGLNALGSKVDALPAAPATAPAASPDDVAAVKGQVEALEQKVSALPAPAPAASPEALNAATARLDALETKLAAATAAQRASGQGTAQLVVLGTLREAVVSGRPFTTELKAAQALLAEDAVPLAALEDSAATGFASGPALAAQLRAATAPAPATDAAGAPADEGIVATLLQGAQKLVTIRRSDDVSASPDIAKAEMALTQGDFEAARAALAALPEAERAAAQPVLAALDARQAALATLAELHRRVLATLAGGSQ</sequence>
<feature type="compositionally biased region" description="Basic and acidic residues" evidence="1">
    <location>
        <begin position="1"/>
        <end position="16"/>
    </location>
</feature>
<evidence type="ECO:0008006" key="5">
    <source>
        <dbReference type="Google" id="ProtNLM"/>
    </source>
</evidence>
<evidence type="ECO:0000313" key="3">
    <source>
        <dbReference type="EMBL" id="SCW87159.1"/>
    </source>
</evidence>
<accession>A0A1G4U2V0</accession>
<dbReference type="Proteomes" id="UP000198889">
    <property type="component" value="Unassembled WGS sequence"/>
</dbReference>
<evidence type="ECO:0000313" key="4">
    <source>
        <dbReference type="Proteomes" id="UP000198889"/>
    </source>
</evidence>
<reference evidence="4" key="1">
    <citation type="submission" date="2016-10" db="EMBL/GenBank/DDBJ databases">
        <authorList>
            <person name="Varghese N."/>
            <person name="Submissions S."/>
        </authorList>
    </citation>
    <scope>NUCLEOTIDE SEQUENCE [LARGE SCALE GENOMIC DNA]</scope>
    <source>
        <strain evidence="4">CGMCC 1.1761</strain>
    </source>
</reference>
<dbReference type="EMBL" id="FMTP01000005">
    <property type="protein sequence ID" value="SCW87159.1"/>
    <property type="molecule type" value="Genomic_DNA"/>
</dbReference>
<keyword evidence="2" id="KW-0472">Membrane</keyword>
<evidence type="ECO:0000256" key="2">
    <source>
        <dbReference type="SAM" id="Phobius"/>
    </source>
</evidence>
<dbReference type="AlphaFoldDB" id="A0A1G4U2V0"/>
<evidence type="ECO:0000256" key="1">
    <source>
        <dbReference type="SAM" id="MobiDB-lite"/>
    </source>
</evidence>
<organism evidence="3 4">
    <name type="scientific">Ancylobacter rudongensis</name>
    <dbReference type="NCBI Taxonomy" id="177413"/>
    <lineage>
        <taxon>Bacteria</taxon>
        <taxon>Pseudomonadati</taxon>
        <taxon>Pseudomonadota</taxon>
        <taxon>Alphaproteobacteria</taxon>
        <taxon>Hyphomicrobiales</taxon>
        <taxon>Xanthobacteraceae</taxon>
        <taxon>Ancylobacter</taxon>
    </lineage>
</organism>
<name>A0A1G4U2V0_9HYPH</name>
<dbReference type="RefSeq" id="WP_091441852.1">
    <property type="nucleotide sequence ID" value="NZ_FMTP01000005.1"/>
</dbReference>
<dbReference type="STRING" id="177413.SAMN05660859_3361"/>
<gene>
    <name evidence="3" type="ORF">SAMN05660859_3361</name>
</gene>
<feature type="compositionally biased region" description="Pro residues" evidence="1">
    <location>
        <begin position="120"/>
        <end position="133"/>
    </location>
</feature>
<keyword evidence="4" id="KW-1185">Reference proteome</keyword>
<keyword evidence="2" id="KW-1133">Transmembrane helix</keyword>
<feature type="transmembrane region" description="Helical" evidence="2">
    <location>
        <begin position="139"/>
        <end position="167"/>
    </location>
</feature>
<protein>
    <recommendedName>
        <fullName evidence="5">Inner membrane protein</fullName>
    </recommendedName>
</protein>
<proteinExistence type="predicted"/>